<name>A0A0P1A6H0_PLAHL</name>
<feature type="transmembrane region" description="Helical" evidence="2">
    <location>
        <begin position="559"/>
        <end position="581"/>
    </location>
</feature>
<proteinExistence type="predicted"/>
<dbReference type="OrthoDB" id="105255at2759"/>
<accession>A0A0P1A6H0</accession>
<dbReference type="Proteomes" id="UP000054928">
    <property type="component" value="Unassembled WGS sequence"/>
</dbReference>
<evidence type="ECO:0000256" key="3">
    <source>
        <dbReference type="SAM" id="SignalP"/>
    </source>
</evidence>
<dbReference type="AlphaFoldDB" id="A0A0P1A6H0"/>
<dbReference type="EMBL" id="CCYD01000112">
    <property type="protein sequence ID" value="CEG36182.1"/>
    <property type="molecule type" value="Genomic_DNA"/>
</dbReference>
<feature type="region of interest" description="Disordered" evidence="1">
    <location>
        <begin position="664"/>
        <end position="687"/>
    </location>
</feature>
<sequence>MRHIFVLGTTLVSVVSATTNCWEIDRSGSIQTAVIADKGLGCAVEVTITHVASSYALEKSVPLLWGVQLKKDSSNSMRVPLPPHVMTPLSFNNDGRSVQILSTYIRTCTSQSQCSPSLDGNELITPAQSGNFSNLEATYFSTFDDISFPEEGKYTLAAVAVLGNAGDSNILYYFQTYVDIVVKDEVVTEEDTSQSTYCYVAVQKPLEAHLDRNLVLMSSDNSELELKIDTNSVVQANKEFDVTWIATLTRDSSKEIQLPLPLKAVYVPSDNNQDFSGYFTIVSSIVKLCERDMACDAFSQTTTVSSATSSSNFTSENTATFTARDIVVPLLGWYRGYAQVTLAGAAESQRYDFIKYFEVFATEMNMMTIDENSEYVHDGSISYCWQTIAPADDESVDATSVIFAGNSTNCPYTINMSVSETTCTVNTIPLVSWNVSKRNDSTGINGVTANTTTVYDASSGQYVNLPQVNIYYCTEAKCSPFSKQKTLVHSAQPMNFSANGEASLTSTISIPSEGTYALMAHAVVPNGDDIRYDVASFIQMTVTASTALVVTNESSNLNVGFTVGVTLGCVALVCLAALIFIRYRRRYGQQKGLKFRFFGFRPLSNMNEQPANSPNSIHGSDESGNFMYVKAQRSPLDMPRAFSLSYDPSSRTSLGHENSGYSFTLSESDLPRPSSIDKTIFPNSCDG</sequence>
<evidence type="ECO:0000256" key="2">
    <source>
        <dbReference type="SAM" id="Phobius"/>
    </source>
</evidence>
<evidence type="ECO:0000313" key="4">
    <source>
        <dbReference type="EMBL" id="CEG36182.1"/>
    </source>
</evidence>
<feature type="chain" id="PRO_5006058421" description="Immunoglobulin-like fold" evidence="3">
    <location>
        <begin position="18"/>
        <end position="687"/>
    </location>
</feature>
<dbReference type="OMA" id="RIEYPIH"/>
<evidence type="ECO:0000256" key="1">
    <source>
        <dbReference type="SAM" id="MobiDB-lite"/>
    </source>
</evidence>
<organism evidence="4 5">
    <name type="scientific">Plasmopara halstedii</name>
    <name type="common">Downy mildew of sunflower</name>
    <dbReference type="NCBI Taxonomy" id="4781"/>
    <lineage>
        <taxon>Eukaryota</taxon>
        <taxon>Sar</taxon>
        <taxon>Stramenopiles</taxon>
        <taxon>Oomycota</taxon>
        <taxon>Peronosporomycetes</taxon>
        <taxon>Peronosporales</taxon>
        <taxon>Peronosporaceae</taxon>
        <taxon>Plasmopara</taxon>
    </lineage>
</organism>
<reference evidence="5" key="1">
    <citation type="submission" date="2014-09" db="EMBL/GenBank/DDBJ databases">
        <authorList>
            <person name="Sharma Rahul"/>
            <person name="Thines Marco"/>
        </authorList>
    </citation>
    <scope>NUCLEOTIDE SEQUENCE [LARGE SCALE GENOMIC DNA]</scope>
</reference>
<evidence type="ECO:0008006" key="6">
    <source>
        <dbReference type="Google" id="ProtNLM"/>
    </source>
</evidence>
<keyword evidence="2" id="KW-0812">Transmembrane</keyword>
<keyword evidence="3" id="KW-0732">Signal</keyword>
<keyword evidence="5" id="KW-1185">Reference proteome</keyword>
<evidence type="ECO:0000313" key="5">
    <source>
        <dbReference type="Proteomes" id="UP000054928"/>
    </source>
</evidence>
<dbReference type="GeneID" id="36395560"/>
<protein>
    <recommendedName>
        <fullName evidence="6">Immunoglobulin-like fold</fullName>
    </recommendedName>
</protein>
<keyword evidence="2" id="KW-1133">Transmembrane helix</keyword>
<dbReference type="RefSeq" id="XP_024572551.1">
    <property type="nucleotide sequence ID" value="XM_024716979.1"/>
</dbReference>
<keyword evidence="2" id="KW-0472">Membrane</keyword>
<feature type="signal peptide" evidence="3">
    <location>
        <begin position="1"/>
        <end position="17"/>
    </location>
</feature>